<proteinExistence type="predicted"/>
<dbReference type="GO" id="GO:0000287">
    <property type="term" value="F:magnesium ion binding"/>
    <property type="evidence" value="ECO:0007669"/>
    <property type="project" value="InterPro"/>
</dbReference>
<dbReference type="SUPFAM" id="SSF103084">
    <property type="entry name" value="Holliday junction resolvase RusA"/>
    <property type="match status" value="1"/>
</dbReference>
<accession>A0A6J5SX75</accession>
<sequence>MEKITFDINPLGKPRMVRSDSWNKRPAVQRYWEFKDRINIQANLLGYKVTAELCLEFIIPMSDSWTDKKKALMIGKPHQQTPDIDNLVKAFLDSLCEQDNFVYYISAKKTWGNSGKIIVYKDNCNTFAS</sequence>
<organism evidence="1">
    <name type="scientific">uncultured Caudovirales phage</name>
    <dbReference type="NCBI Taxonomy" id="2100421"/>
    <lineage>
        <taxon>Viruses</taxon>
        <taxon>Duplodnaviria</taxon>
        <taxon>Heunggongvirae</taxon>
        <taxon>Uroviricota</taxon>
        <taxon>Caudoviricetes</taxon>
        <taxon>Peduoviridae</taxon>
        <taxon>Maltschvirus</taxon>
        <taxon>Maltschvirus maltsch</taxon>
    </lineage>
</organism>
<dbReference type="GO" id="GO:0006281">
    <property type="term" value="P:DNA repair"/>
    <property type="evidence" value="ECO:0007669"/>
    <property type="project" value="InterPro"/>
</dbReference>
<name>A0A6J5SX75_9CAUD</name>
<dbReference type="InterPro" id="IPR008822">
    <property type="entry name" value="Endonuclease_RusA-like"/>
</dbReference>
<protein>
    <submittedName>
        <fullName evidence="1">Crossover junction endodeoxyribonuclease, RusA-like</fullName>
    </submittedName>
</protein>
<dbReference type="GO" id="GO:0006310">
    <property type="term" value="P:DNA recombination"/>
    <property type="evidence" value="ECO:0007669"/>
    <property type="project" value="InterPro"/>
</dbReference>
<dbReference type="InterPro" id="IPR036614">
    <property type="entry name" value="RusA-like_sf"/>
</dbReference>
<dbReference type="Gene3D" id="3.30.1330.70">
    <property type="entry name" value="Holliday junction resolvase RusA"/>
    <property type="match status" value="1"/>
</dbReference>
<gene>
    <name evidence="1" type="ORF">UFOVP1624_54</name>
</gene>
<reference evidence="1" key="1">
    <citation type="submission" date="2020-05" db="EMBL/GenBank/DDBJ databases">
        <authorList>
            <person name="Chiriac C."/>
            <person name="Salcher M."/>
            <person name="Ghai R."/>
            <person name="Kavagutti S V."/>
        </authorList>
    </citation>
    <scope>NUCLEOTIDE SEQUENCE</scope>
</reference>
<dbReference type="EMBL" id="LR797499">
    <property type="protein sequence ID" value="CAB4220068.1"/>
    <property type="molecule type" value="Genomic_DNA"/>
</dbReference>
<dbReference type="Pfam" id="PF05866">
    <property type="entry name" value="RusA"/>
    <property type="match status" value="1"/>
</dbReference>
<evidence type="ECO:0000313" key="1">
    <source>
        <dbReference type="EMBL" id="CAB4220068.1"/>
    </source>
</evidence>